<dbReference type="PANTHER" id="PTHR21581:SF33">
    <property type="entry name" value="D-ALANYL-D-ALANINE CARBOXYPEPTIDASE DACB"/>
    <property type="match status" value="1"/>
</dbReference>
<dbReference type="Proteomes" id="UP000825367">
    <property type="component" value="Chromosome"/>
</dbReference>
<keyword evidence="11" id="KW-1185">Reference proteome</keyword>
<keyword evidence="2 8" id="KW-0732">Signal</keyword>
<dbReference type="Pfam" id="PF00768">
    <property type="entry name" value="Peptidase_S11"/>
    <property type="match status" value="1"/>
</dbReference>
<evidence type="ECO:0000256" key="2">
    <source>
        <dbReference type="ARBA" id="ARBA00022729"/>
    </source>
</evidence>
<proteinExistence type="inferred from homology"/>
<dbReference type="PANTHER" id="PTHR21581">
    <property type="entry name" value="D-ALANYL-D-ALANINE CARBOXYPEPTIDASE"/>
    <property type="match status" value="1"/>
</dbReference>
<keyword evidence="10" id="KW-0645">Protease</keyword>
<keyword evidence="10" id="KW-0121">Carboxypeptidase</keyword>
<evidence type="ECO:0000313" key="11">
    <source>
        <dbReference type="Proteomes" id="UP000825367"/>
    </source>
</evidence>
<evidence type="ECO:0000256" key="1">
    <source>
        <dbReference type="ARBA" id="ARBA00007164"/>
    </source>
</evidence>
<evidence type="ECO:0000256" key="3">
    <source>
        <dbReference type="ARBA" id="ARBA00022801"/>
    </source>
</evidence>
<feature type="domain" description="Peptidase S11 D-alanyl-D-alanine carboxypeptidase A N-terminal" evidence="9">
    <location>
        <begin position="36"/>
        <end position="257"/>
    </location>
</feature>
<gene>
    <name evidence="10" type="ORF">K0O64_10355</name>
</gene>
<reference evidence="10 11" key="1">
    <citation type="submission" date="2021-07" db="EMBL/GenBank/DDBJ databases">
        <title>Whole genome sequencing of non-tuberculosis mycobacteria type-strains.</title>
        <authorList>
            <person name="Igarashi Y."/>
            <person name="Osugi A."/>
            <person name="Mitarai S."/>
        </authorList>
    </citation>
    <scope>NUCLEOTIDE SEQUENCE [LARGE SCALE GENOMIC DNA]</scope>
    <source>
        <strain evidence="10 11">JCM 16370</strain>
    </source>
</reference>
<evidence type="ECO:0000313" key="10">
    <source>
        <dbReference type="EMBL" id="QYL18850.1"/>
    </source>
</evidence>
<accession>A0ABX8VM50</accession>
<evidence type="ECO:0000256" key="7">
    <source>
        <dbReference type="RuleBase" id="RU004016"/>
    </source>
</evidence>
<keyword evidence="4" id="KW-0133">Cell shape</keyword>
<name>A0ABX8VM50_9MYCO</name>
<evidence type="ECO:0000256" key="4">
    <source>
        <dbReference type="ARBA" id="ARBA00022960"/>
    </source>
</evidence>
<dbReference type="InterPro" id="IPR018044">
    <property type="entry name" value="Peptidase_S11"/>
</dbReference>
<evidence type="ECO:0000259" key="9">
    <source>
        <dbReference type="Pfam" id="PF00768"/>
    </source>
</evidence>
<dbReference type="RefSeq" id="WP_096311056.1">
    <property type="nucleotide sequence ID" value="NZ_BAAAVX010000045.1"/>
</dbReference>
<keyword evidence="6" id="KW-0961">Cell wall biogenesis/degradation</keyword>
<dbReference type="InterPro" id="IPR012338">
    <property type="entry name" value="Beta-lactam/transpept-like"/>
</dbReference>
<evidence type="ECO:0000256" key="6">
    <source>
        <dbReference type="ARBA" id="ARBA00023316"/>
    </source>
</evidence>
<sequence length="280" mass="29627">MPARPFVAMLGIAMSLVLVAPAAAAPTPQPAGAVTAPPDGPARAWLVADLDSGQILGSRDPYAAHAPASTIKPLLAMVVLDQLSPNAAIRATAANVGVECSCVGLVPGQVYTARQLLDGLLLVSGNDAANLLADMLGGQQAAVQKMNAKAYQLGARNTRAGSPSGLDGPGWESVTTPHDLAVIYREALRYPLFVQIVHQHSALFPDKSGFKEIKNQDRLLRSYAGFIGGKSGYTDLARETYVGMAQRNGHRLIVVEMYGDDDLWNQAGQLLDWGFSHYPA</sequence>
<dbReference type="Gene3D" id="3.40.710.10">
    <property type="entry name" value="DD-peptidase/beta-lactamase superfamily"/>
    <property type="match status" value="1"/>
</dbReference>
<comment type="similarity">
    <text evidence="1 7">Belongs to the peptidase S11 family.</text>
</comment>
<dbReference type="EMBL" id="CP080333">
    <property type="protein sequence ID" value="QYL18850.1"/>
    <property type="molecule type" value="Genomic_DNA"/>
</dbReference>
<evidence type="ECO:0000256" key="8">
    <source>
        <dbReference type="SAM" id="SignalP"/>
    </source>
</evidence>
<evidence type="ECO:0000256" key="5">
    <source>
        <dbReference type="ARBA" id="ARBA00022984"/>
    </source>
</evidence>
<keyword evidence="3" id="KW-0378">Hydrolase</keyword>
<dbReference type="SUPFAM" id="SSF56601">
    <property type="entry name" value="beta-lactamase/transpeptidase-like"/>
    <property type="match status" value="1"/>
</dbReference>
<feature type="chain" id="PRO_5046956519" evidence="8">
    <location>
        <begin position="25"/>
        <end position="280"/>
    </location>
</feature>
<feature type="signal peptide" evidence="8">
    <location>
        <begin position="1"/>
        <end position="24"/>
    </location>
</feature>
<dbReference type="InterPro" id="IPR001967">
    <property type="entry name" value="Peptidase_S11_N"/>
</dbReference>
<keyword evidence="5" id="KW-0573">Peptidoglycan synthesis</keyword>
<protein>
    <submittedName>
        <fullName evidence="10">D-alanyl-D-alanine carboxypeptidase</fullName>
    </submittedName>
</protein>
<organism evidence="10 11">
    <name type="scientific">Mycolicibacterium pallens</name>
    <dbReference type="NCBI Taxonomy" id="370524"/>
    <lineage>
        <taxon>Bacteria</taxon>
        <taxon>Bacillati</taxon>
        <taxon>Actinomycetota</taxon>
        <taxon>Actinomycetes</taxon>
        <taxon>Mycobacteriales</taxon>
        <taxon>Mycobacteriaceae</taxon>
        <taxon>Mycolicibacterium</taxon>
    </lineage>
</organism>
<dbReference type="PRINTS" id="PR00725">
    <property type="entry name" value="DADACBPTASE1"/>
</dbReference>
<dbReference type="GO" id="GO:0004180">
    <property type="term" value="F:carboxypeptidase activity"/>
    <property type="evidence" value="ECO:0007669"/>
    <property type="project" value="UniProtKB-KW"/>
</dbReference>